<dbReference type="InterPro" id="IPR036919">
    <property type="entry name" value="Ribo_uL30_ferredoxin-like_sf"/>
</dbReference>
<keyword evidence="6" id="KW-0687">Ribonucleoprotein</keyword>
<evidence type="ECO:0000256" key="4">
    <source>
        <dbReference type="ARBA" id="ARBA00022980"/>
    </source>
</evidence>
<organism evidence="10 11">
    <name type="scientific">Nematostella vectensis</name>
    <name type="common">Starlet sea anemone</name>
    <dbReference type="NCBI Taxonomy" id="45351"/>
    <lineage>
        <taxon>Eukaryota</taxon>
        <taxon>Metazoa</taxon>
        <taxon>Cnidaria</taxon>
        <taxon>Anthozoa</taxon>
        <taxon>Hexacorallia</taxon>
        <taxon>Actiniaria</taxon>
        <taxon>Edwardsiidae</taxon>
        <taxon>Nematostella</taxon>
    </lineage>
</organism>
<reference evidence="10 11" key="1">
    <citation type="journal article" date="2007" name="Science">
        <title>Sea anemone genome reveals ancestral eumetazoan gene repertoire and genomic organization.</title>
        <authorList>
            <person name="Putnam N.H."/>
            <person name="Srivastava M."/>
            <person name="Hellsten U."/>
            <person name="Dirks B."/>
            <person name="Chapman J."/>
            <person name="Salamov A."/>
            <person name="Terry A."/>
            <person name="Shapiro H."/>
            <person name="Lindquist E."/>
            <person name="Kapitonov V.V."/>
            <person name="Jurka J."/>
            <person name="Genikhovich G."/>
            <person name="Grigoriev I.V."/>
            <person name="Lucas S.M."/>
            <person name="Steele R.E."/>
            <person name="Finnerty J.R."/>
            <person name="Technau U."/>
            <person name="Martindale M.Q."/>
            <person name="Rokhsar D.S."/>
        </authorList>
    </citation>
    <scope>NUCLEOTIDE SEQUENCE [LARGE SCALE GENOMIC DNA]</scope>
    <source>
        <strain evidence="11">CH2 X CH6</strain>
    </source>
</reference>
<dbReference type="GO" id="GO:0006412">
    <property type="term" value="P:translation"/>
    <property type="evidence" value="ECO:0007669"/>
    <property type="project" value="InterPro"/>
</dbReference>
<dbReference type="GO" id="GO:0005743">
    <property type="term" value="C:mitochondrial inner membrane"/>
    <property type="evidence" value="ECO:0007669"/>
    <property type="project" value="UniProtKB-ARBA"/>
</dbReference>
<evidence type="ECO:0000256" key="7">
    <source>
        <dbReference type="ARBA" id="ARBA00035281"/>
    </source>
</evidence>
<dbReference type="HAMAP" id="MF_01371_B">
    <property type="entry name" value="Ribosomal_uL30_B"/>
    <property type="match status" value="1"/>
</dbReference>
<evidence type="ECO:0000256" key="5">
    <source>
        <dbReference type="ARBA" id="ARBA00023128"/>
    </source>
</evidence>
<dbReference type="InParanoid" id="A7STG6"/>
<evidence type="ECO:0000256" key="8">
    <source>
        <dbReference type="ARBA" id="ARBA00035356"/>
    </source>
</evidence>
<dbReference type="PhylomeDB" id="A7STG6"/>
<dbReference type="InterPro" id="IPR016082">
    <property type="entry name" value="Ribosomal_uL30_ferredoxin-like"/>
</dbReference>
<dbReference type="GO" id="GO:0005739">
    <property type="term" value="C:mitochondrion"/>
    <property type="evidence" value="ECO:0000318"/>
    <property type="project" value="GO_Central"/>
</dbReference>
<keyword evidence="11" id="KW-1185">Reference proteome</keyword>
<dbReference type="PANTHER" id="PTHR15892">
    <property type="entry name" value="MITOCHONDRIAL RIBOSOMAL PROTEIN L30"/>
    <property type="match status" value="1"/>
</dbReference>
<dbReference type="NCBIfam" id="TIGR01308">
    <property type="entry name" value="rpmD_bact"/>
    <property type="match status" value="1"/>
</dbReference>
<dbReference type="CDD" id="cd01658">
    <property type="entry name" value="Ribosomal_L30"/>
    <property type="match status" value="1"/>
</dbReference>
<proteinExistence type="inferred from homology"/>
<dbReference type="SUPFAM" id="SSF55129">
    <property type="entry name" value="Ribosomal protein L30p/L7e"/>
    <property type="match status" value="1"/>
</dbReference>
<evidence type="ECO:0000256" key="1">
    <source>
        <dbReference type="ARBA" id="ARBA00004173"/>
    </source>
</evidence>
<evidence type="ECO:0000256" key="3">
    <source>
        <dbReference type="ARBA" id="ARBA00022946"/>
    </source>
</evidence>
<sequence length="82" mass="9270">MSSSWKRESNMAAARATKTLHKLHAVTLIRSGIRQPWWEKRTLKVLGLTKLHKTVVHKNTPAVNGLLRSVKHLVDVTPIKVV</sequence>
<dbReference type="AlphaFoldDB" id="A7STG6"/>
<comment type="subcellular location">
    <subcellularLocation>
        <location evidence="1">Mitochondrion</location>
    </subcellularLocation>
</comment>
<dbReference type="Gene3D" id="3.30.1390.20">
    <property type="entry name" value="Ribosomal protein L30, ferredoxin-like fold domain"/>
    <property type="match status" value="1"/>
</dbReference>
<dbReference type="EMBL" id="DS469795">
    <property type="protein sequence ID" value="EDO33003.1"/>
    <property type="molecule type" value="Genomic_DNA"/>
</dbReference>
<evidence type="ECO:0000256" key="6">
    <source>
        <dbReference type="ARBA" id="ARBA00023274"/>
    </source>
</evidence>
<evidence type="ECO:0000259" key="9">
    <source>
        <dbReference type="Pfam" id="PF00327"/>
    </source>
</evidence>
<keyword evidence="3" id="KW-0809">Transit peptide</keyword>
<feature type="non-terminal residue" evidence="10">
    <location>
        <position position="82"/>
    </location>
</feature>
<dbReference type="HOGENOM" id="CLU_2565032_0_0_1"/>
<dbReference type="STRING" id="45351.A7STG6"/>
<protein>
    <recommendedName>
        <fullName evidence="7">Large ribosomal subunit protein uL30m</fullName>
    </recommendedName>
    <alternativeName>
        <fullName evidence="8">39S ribosomal protein L30, mitochondrial</fullName>
    </alternativeName>
</protein>
<dbReference type="GO" id="GO:0015934">
    <property type="term" value="C:large ribosomal subunit"/>
    <property type="evidence" value="ECO:0007669"/>
    <property type="project" value="InterPro"/>
</dbReference>
<evidence type="ECO:0000313" key="11">
    <source>
        <dbReference type="Proteomes" id="UP000001593"/>
    </source>
</evidence>
<dbReference type="GO" id="GO:0003735">
    <property type="term" value="F:structural constituent of ribosome"/>
    <property type="evidence" value="ECO:0007669"/>
    <property type="project" value="InterPro"/>
</dbReference>
<keyword evidence="5" id="KW-0496">Mitochondrion</keyword>
<dbReference type="Proteomes" id="UP000001593">
    <property type="component" value="Unassembled WGS sequence"/>
</dbReference>
<evidence type="ECO:0000256" key="2">
    <source>
        <dbReference type="ARBA" id="ARBA00007594"/>
    </source>
</evidence>
<comment type="similarity">
    <text evidence="2">Belongs to the universal ribosomal protein uL30 family.</text>
</comment>
<dbReference type="Pfam" id="PF00327">
    <property type="entry name" value="Ribosomal_L30"/>
    <property type="match status" value="1"/>
</dbReference>
<dbReference type="PANTHER" id="PTHR15892:SF2">
    <property type="entry name" value="LARGE RIBOSOMAL SUBUNIT PROTEIN UL30M"/>
    <property type="match status" value="1"/>
</dbReference>
<keyword evidence="4" id="KW-0689">Ribosomal protein</keyword>
<dbReference type="FunFam" id="3.30.1390.20:FF:000005">
    <property type="entry name" value="39S ribosomal protein L30, mitochondrial"/>
    <property type="match status" value="1"/>
</dbReference>
<dbReference type="InterPro" id="IPR005996">
    <property type="entry name" value="Ribosomal_uL30_bac-type"/>
</dbReference>
<name>A7STG6_NEMVE</name>
<accession>A7STG6</accession>
<dbReference type="eggNOG" id="KOG4799">
    <property type="taxonomic scope" value="Eukaryota"/>
</dbReference>
<feature type="domain" description="Large ribosomal subunit protein uL30-like ferredoxin-like fold" evidence="9">
    <location>
        <begin position="25"/>
        <end position="74"/>
    </location>
</feature>
<evidence type="ECO:0000313" key="10">
    <source>
        <dbReference type="EMBL" id="EDO33003.1"/>
    </source>
</evidence>
<gene>
    <name evidence="10" type="ORF">NEMVEDRAFT_v1g131067</name>
</gene>